<evidence type="ECO:0000256" key="1">
    <source>
        <dbReference type="SAM" id="MobiDB-lite"/>
    </source>
</evidence>
<dbReference type="RefSeq" id="WP_344284052.1">
    <property type="nucleotide sequence ID" value="NZ_BAAAHV010000022.1"/>
</dbReference>
<sequence>MSGRRSSSGTAQRFAQQAQDSAQHAAQSAATARRAETTAVQAARAAATSATKANASAARASSAARGAYAASRAAYSSAIAAGKDAAQAAHEASQALREAIAHPPNPPAGGGGAAGGYGGAGPLPAGCLQGKGPVAAWYTTMLCGPGMITNPDCNIPLNLGCTYVQQILSSSHHDHKDEDKYWSESRVCSAGAWGSGAGVFGLGLLIPGAQFFIGGMGLGIGLASVFVC</sequence>
<evidence type="ECO:0000313" key="2">
    <source>
        <dbReference type="EMBL" id="MFD2483837.1"/>
    </source>
</evidence>
<gene>
    <name evidence="2" type="ORF">ACFSUT_26405</name>
</gene>
<dbReference type="Proteomes" id="UP001597542">
    <property type="component" value="Unassembled WGS sequence"/>
</dbReference>
<dbReference type="EMBL" id="JBHUKQ010000014">
    <property type="protein sequence ID" value="MFD2483837.1"/>
    <property type="molecule type" value="Genomic_DNA"/>
</dbReference>
<feature type="region of interest" description="Disordered" evidence="1">
    <location>
        <begin position="1"/>
        <end position="55"/>
    </location>
</feature>
<keyword evidence="3" id="KW-1185">Reference proteome</keyword>
<evidence type="ECO:0000313" key="3">
    <source>
        <dbReference type="Proteomes" id="UP001597542"/>
    </source>
</evidence>
<feature type="compositionally biased region" description="Low complexity" evidence="1">
    <location>
        <begin position="15"/>
        <end position="55"/>
    </location>
</feature>
<proteinExistence type="predicted"/>
<protein>
    <submittedName>
        <fullName evidence="2">Uncharacterized protein</fullName>
    </submittedName>
</protein>
<reference evidence="3" key="1">
    <citation type="journal article" date="2019" name="Int. J. Syst. Evol. Microbiol.">
        <title>The Global Catalogue of Microorganisms (GCM) 10K type strain sequencing project: providing services to taxonomists for standard genome sequencing and annotation.</title>
        <authorList>
            <consortium name="The Broad Institute Genomics Platform"/>
            <consortium name="The Broad Institute Genome Sequencing Center for Infectious Disease"/>
            <person name="Wu L."/>
            <person name="Ma J."/>
        </authorList>
    </citation>
    <scope>NUCLEOTIDE SEQUENCE [LARGE SCALE GENOMIC DNA]</scope>
    <source>
        <strain evidence="3">CGMCC 4.7638</strain>
    </source>
</reference>
<comment type="caution">
    <text evidence="2">The sequence shown here is derived from an EMBL/GenBank/DDBJ whole genome shotgun (WGS) entry which is preliminary data.</text>
</comment>
<organism evidence="2 3">
    <name type="scientific">Amycolatopsis albidoflavus</name>
    <dbReference type="NCBI Taxonomy" id="102226"/>
    <lineage>
        <taxon>Bacteria</taxon>
        <taxon>Bacillati</taxon>
        <taxon>Actinomycetota</taxon>
        <taxon>Actinomycetes</taxon>
        <taxon>Pseudonocardiales</taxon>
        <taxon>Pseudonocardiaceae</taxon>
        <taxon>Amycolatopsis</taxon>
    </lineage>
</organism>
<name>A0ABW5I3Q9_9PSEU</name>
<feature type="compositionally biased region" description="Polar residues" evidence="1">
    <location>
        <begin position="1"/>
        <end position="14"/>
    </location>
</feature>
<accession>A0ABW5I3Q9</accession>